<dbReference type="InterPro" id="IPR029058">
    <property type="entry name" value="AB_hydrolase_fold"/>
</dbReference>
<dbReference type="RefSeq" id="WP_096651565.1">
    <property type="nucleotide sequence ID" value="NZ_NWUX01000008.1"/>
</dbReference>
<dbReference type="GO" id="GO:0016787">
    <property type="term" value="F:hydrolase activity"/>
    <property type="evidence" value="ECO:0007669"/>
    <property type="project" value="UniProtKB-KW"/>
</dbReference>
<keyword evidence="2" id="KW-1185">Reference proteome</keyword>
<dbReference type="InterPro" id="IPR010662">
    <property type="entry name" value="RBBP9/YdeN"/>
</dbReference>
<protein>
    <submittedName>
        <fullName evidence="1">Alpha/beta hydrolase</fullName>
    </submittedName>
</protein>
<sequence>MTSLNKHYLIVPGWNGSGSDHWQSHWQTQLPNSSRTLVNSWSHPQLGDWVASLERAIAQAKGPIVLIAHSLGCVTVAHWAATRPNLRAKIQGALLVAPADVERWNVNPSLAAFGPIPLKPLPFPSLVVGSNNDHTASIERIQHFASEWKSALHIIRDAGHINSASGHTHWSDGLRLLKCFDYYRELHSDQRRSA</sequence>
<gene>
    <name evidence="1" type="ORF">CPA45_10845</name>
</gene>
<evidence type="ECO:0000313" key="2">
    <source>
        <dbReference type="Proteomes" id="UP000218677"/>
    </source>
</evidence>
<name>A0A2A4HJI8_9GAMM</name>
<dbReference type="Proteomes" id="UP000218677">
    <property type="component" value="Unassembled WGS sequence"/>
</dbReference>
<evidence type="ECO:0000313" key="1">
    <source>
        <dbReference type="EMBL" id="PCF95548.1"/>
    </source>
</evidence>
<dbReference type="EMBL" id="NWUX01000008">
    <property type="protein sequence ID" value="PCF95548.1"/>
    <property type="molecule type" value="Genomic_DNA"/>
</dbReference>
<organism evidence="1 2">
    <name type="scientific">Vreelandella nigrificans</name>
    <dbReference type="NCBI Taxonomy" id="2042704"/>
    <lineage>
        <taxon>Bacteria</taxon>
        <taxon>Pseudomonadati</taxon>
        <taxon>Pseudomonadota</taxon>
        <taxon>Gammaproteobacteria</taxon>
        <taxon>Oceanospirillales</taxon>
        <taxon>Halomonadaceae</taxon>
        <taxon>Vreelandella</taxon>
    </lineage>
</organism>
<comment type="caution">
    <text evidence="1">The sequence shown here is derived from an EMBL/GenBank/DDBJ whole genome shotgun (WGS) entry which is preliminary data.</text>
</comment>
<dbReference type="OrthoDB" id="9804993at2"/>
<dbReference type="AlphaFoldDB" id="A0A2A4HJI8"/>
<dbReference type="SUPFAM" id="SSF53474">
    <property type="entry name" value="alpha/beta-Hydrolases"/>
    <property type="match status" value="1"/>
</dbReference>
<proteinExistence type="predicted"/>
<reference evidence="2" key="1">
    <citation type="submission" date="2017-09" db="EMBL/GenBank/DDBJ databases">
        <authorList>
            <person name="Cho G.-S."/>
            <person name="Oguntoyinbo F.A."/>
            <person name="Cnockaert M."/>
            <person name="Kabisch J."/>
            <person name="Neve H."/>
            <person name="Bockelmann W."/>
            <person name="Wenning M."/>
            <person name="Franz C.M."/>
            <person name="Vandamme P."/>
        </authorList>
    </citation>
    <scope>NUCLEOTIDE SEQUENCE [LARGE SCALE GENOMIC DNA]</scope>
    <source>
        <strain evidence="2">MBT G8648</strain>
    </source>
</reference>
<accession>A0A2A4HJI8</accession>
<dbReference type="Pfam" id="PF06821">
    <property type="entry name" value="Ser_hydrolase"/>
    <property type="match status" value="1"/>
</dbReference>
<keyword evidence="1" id="KW-0378">Hydrolase</keyword>
<dbReference type="Gene3D" id="3.40.50.1820">
    <property type="entry name" value="alpha/beta hydrolase"/>
    <property type="match status" value="1"/>
</dbReference>